<dbReference type="Pfam" id="PF00753">
    <property type="entry name" value="Lactamase_B"/>
    <property type="match status" value="1"/>
</dbReference>
<dbReference type="Proteomes" id="UP000558113">
    <property type="component" value="Unassembled WGS sequence"/>
</dbReference>
<dbReference type="SUPFAM" id="SSF56281">
    <property type="entry name" value="Metallo-hydrolase/oxidoreductase"/>
    <property type="match status" value="1"/>
</dbReference>
<dbReference type="InterPro" id="IPR048933">
    <property type="entry name" value="B_lactamase-like_C"/>
</dbReference>
<dbReference type="Pfam" id="PF21221">
    <property type="entry name" value="B_lactamase-like_C"/>
    <property type="match status" value="1"/>
</dbReference>
<dbReference type="InterPro" id="IPR050662">
    <property type="entry name" value="Sec-metab_biosynth-thioest"/>
</dbReference>
<dbReference type="Gene3D" id="3.60.15.10">
    <property type="entry name" value="Ribonuclease Z/Hydroxyacylglutathione hydrolase-like"/>
    <property type="match status" value="1"/>
</dbReference>
<organism evidence="5 6">
    <name type="scientific">Paenibacillus sacheonensis</name>
    <dbReference type="NCBI Taxonomy" id="742054"/>
    <lineage>
        <taxon>Bacteria</taxon>
        <taxon>Bacillati</taxon>
        <taxon>Bacillota</taxon>
        <taxon>Bacilli</taxon>
        <taxon>Bacillales</taxon>
        <taxon>Paenibacillaceae</taxon>
        <taxon>Paenibacillus</taxon>
    </lineage>
</organism>
<dbReference type="PANTHER" id="PTHR23131">
    <property type="entry name" value="ENDORIBONUCLEASE LACTB2"/>
    <property type="match status" value="1"/>
</dbReference>
<accession>A0A7X5BYE7</accession>
<dbReference type="InterPro" id="IPR036388">
    <property type="entry name" value="WH-like_DNA-bd_sf"/>
</dbReference>
<dbReference type="CDD" id="cd07725">
    <property type="entry name" value="TTHA1429-like_MBL-fold"/>
    <property type="match status" value="1"/>
</dbReference>
<comment type="function">
    <text evidence="2">Counteracts the endogenous Pycsar antiviral defense system. Phosphodiesterase that enables metal-dependent hydrolysis of host cyclic nucleotide Pycsar defense signals such as cCMP and cUMP.</text>
</comment>
<evidence type="ECO:0000256" key="1">
    <source>
        <dbReference type="ARBA" id="ARBA00034221"/>
    </source>
</evidence>
<evidence type="ECO:0000313" key="5">
    <source>
        <dbReference type="EMBL" id="NBC69632.1"/>
    </source>
</evidence>
<proteinExistence type="predicted"/>
<dbReference type="EMBL" id="JAAAMU010000005">
    <property type="protein sequence ID" value="NBC69632.1"/>
    <property type="molecule type" value="Genomic_DNA"/>
</dbReference>
<dbReference type="GO" id="GO:0016787">
    <property type="term" value="F:hydrolase activity"/>
    <property type="evidence" value="ECO:0007669"/>
    <property type="project" value="UniProtKB-KW"/>
</dbReference>
<evidence type="ECO:0000256" key="2">
    <source>
        <dbReference type="ARBA" id="ARBA00034301"/>
    </source>
</evidence>
<gene>
    <name evidence="5" type="ORF">GT003_11575</name>
</gene>
<dbReference type="OrthoDB" id="9761531at2"/>
<comment type="catalytic activity">
    <reaction evidence="1">
        <text>3',5'-cyclic CMP + H2O = CMP + H(+)</text>
        <dbReference type="Rhea" id="RHEA:72675"/>
        <dbReference type="ChEBI" id="CHEBI:15377"/>
        <dbReference type="ChEBI" id="CHEBI:15378"/>
        <dbReference type="ChEBI" id="CHEBI:58003"/>
        <dbReference type="ChEBI" id="CHEBI:60377"/>
    </reaction>
    <physiologicalReaction direction="left-to-right" evidence="1">
        <dbReference type="Rhea" id="RHEA:72676"/>
    </physiologicalReaction>
</comment>
<evidence type="ECO:0000313" key="6">
    <source>
        <dbReference type="Proteomes" id="UP000558113"/>
    </source>
</evidence>
<feature type="domain" description="Metallo-beta-lactamase" evidence="4">
    <location>
        <begin position="55"/>
        <end position="270"/>
    </location>
</feature>
<comment type="catalytic activity">
    <reaction evidence="3">
        <text>3',5'-cyclic UMP + H2O = UMP + H(+)</text>
        <dbReference type="Rhea" id="RHEA:70575"/>
        <dbReference type="ChEBI" id="CHEBI:15377"/>
        <dbReference type="ChEBI" id="CHEBI:15378"/>
        <dbReference type="ChEBI" id="CHEBI:57865"/>
        <dbReference type="ChEBI" id="CHEBI:184387"/>
    </reaction>
    <physiologicalReaction direction="left-to-right" evidence="3">
        <dbReference type="Rhea" id="RHEA:70576"/>
    </physiologicalReaction>
</comment>
<comment type="caution">
    <text evidence="5">The sequence shown here is derived from an EMBL/GenBank/DDBJ whole genome shotgun (WGS) entry which is preliminary data.</text>
</comment>
<keyword evidence="6" id="KW-1185">Reference proteome</keyword>
<evidence type="ECO:0000259" key="4">
    <source>
        <dbReference type="SMART" id="SM00849"/>
    </source>
</evidence>
<dbReference type="InterPro" id="IPR036866">
    <property type="entry name" value="RibonucZ/Hydroxyglut_hydro"/>
</dbReference>
<dbReference type="SMART" id="SM00849">
    <property type="entry name" value="Lactamase_B"/>
    <property type="match status" value="1"/>
</dbReference>
<reference evidence="5 6" key="1">
    <citation type="submission" date="2020-01" db="EMBL/GenBank/DDBJ databases">
        <title>Paenibacillus soybeanensis sp. nov. isolated from the nodules of soybean (Glycine max(L.) Merr).</title>
        <authorList>
            <person name="Wang H."/>
        </authorList>
    </citation>
    <scope>NUCLEOTIDE SEQUENCE [LARGE SCALE GENOMIC DNA]</scope>
    <source>
        <strain evidence="5 6">DSM 23054</strain>
    </source>
</reference>
<dbReference type="AlphaFoldDB" id="A0A7X5BYE7"/>
<dbReference type="InterPro" id="IPR001279">
    <property type="entry name" value="Metallo-B-lactamas"/>
</dbReference>
<evidence type="ECO:0000256" key="3">
    <source>
        <dbReference type="ARBA" id="ARBA00048505"/>
    </source>
</evidence>
<dbReference type="Gene3D" id="1.10.10.10">
    <property type="entry name" value="Winged helix-like DNA-binding domain superfamily/Winged helix DNA-binding domain"/>
    <property type="match status" value="1"/>
</dbReference>
<sequence length="366" mass="40991">MGRHVPSACLNAATSRRSEHGRILNVSGIAGRPAATERPGGILQVRVPLPFSLKWVNSYLLRDERGYALIDPGLHTAEAVAAWEAVMAEHAVDFGDIHTILLTHQHPDHYGLAGWFQQRSGAPVYLSAESHAYAQRLWGRDKGSAFAADLTALYALHGMPPEVAAELRPHLDGFVAKVEPQPEVRFIEAGETVRLAGLDWRTIDAPGHAGGQLCFYAPEKRWMICGDQVLPTITPNVSVVPGEDDRQLERFLTSLRELAAYEVELAFPGHREPFERFAERAEELAAHHERRLEDIVQMLLETPGSAYSLCMRLFGERIAGDAHHMRFAMSETLAHVFYLEQRERIGRSPQEKEITYIVKGKRDENR</sequence>
<keyword evidence="5" id="KW-0378">Hydrolase</keyword>
<name>A0A7X5BYE7_9BACL</name>
<protein>
    <submittedName>
        <fullName evidence="5">MBL fold metallo-hydrolase</fullName>
    </submittedName>
</protein>
<dbReference type="PANTHER" id="PTHR23131:SF4">
    <property type="entry name" value="METALLO-BETA-LACTAMASE SUPERFAMILY POTEIN"/>
    <property type="match status" value="1"/>
</dbReference>